<keyword evidence="2" id="KW-1185">Reference proteome</keyword>
<dbReference type="GeneTree" id="ENSGT00390000001175"/>
<dbReference type="InParanoid" id="H2YI83"/>
<sequence>MTNIEANTHSLTISDSHISTLIVNQVSASDHQASQMQRTPRSVCNVGQPVPGFSTTTMFQTVRGFAQHCKSNQPNKNIIIHCHGFPGTGKSQIVRKLAQEFPFTQEPVPMTVKWHIEC</sequence>
<name>H2YI83_CIOSA</name>
<dbReference type="Proteomes" id="UP000007875">
    <property type="component" value="Unassembled WGS sequence"/>
</dbReference>
<organism evidence="1 2">
    <name type="scientific">Ciona savignyi</name>
    <name type="common">Pacific transparent sea squirt</name>
    <dbReference type="NCBI Taxonomy" id="51511"/>
    <lineage>
        <taxon>Eukaryota</taxon>
        <taxon>Metazoa</taxon>
        <taxon>Chordata</taxon>
        <taxon>Tunicata</taxon>
        <taxon>Ascidiacea</taxon>
        <taxon>Phlebobranchia</taxon>
        <taxon>Cionidae</taxon>
        <taxon>Ciona</taxon>
    </lineage>
</organism>
<accession>H2YI83</accession>
<evidence type="ECO:0000313" key="1">
    <source>
        <dbReference type="Ensembl" id="ENSCSAVP00000005032.1"/>
    </source>
</evidence>
<evidence type="ECO:0000313" key="2">
    <source>
        <dbReference type="Proteomes" id="UP000007875"/>
    </source>
</evidence>
<dbReference type="Ensembl" id="ENSCSAVT00000005103.1">
    <property type="protein sequence ID" value="ENSCSAVP00000005032.1"/>
    <property type="gene ID" value="ENSCSAVG00000003002.1"/>
</dbReference>
<dbReference type="HOGENOM" id="CLU_2078260_0_0_1"/>
<reference evidence="2" key="1">
    <citation type="submission" date="2003-08" db="EMBL/GenBank/DDBJ databases">
        <authorList>
            <person name="Birren B."/>
            <person name="Nusbaum C."/>
            <person name="Abebe A."/>
            <person name="Abouelleil A."/>
            <person name="Adekoya E."/>
            <person name="Ait-zahra M."/>
            <person name="Allen N."/>
            <person name="Allen T."/>
            <person name="An P."/>
            <person name="Anderson M."/>
            <person name="Anderson S."/>
            <person name="Arachchi H."/>
            <person name="Armbruster J."/>
            <person name="Bachantsang P."/>
            <person name="Baldwin J."/>
            <person name="Barry A."/>
            <person name="Bayul T."/>
            <person name="Blitshsteyn B."/>
            <person name="Bloom T."/>
            <person name="Blye J."/>
            <person name="Boguslavskiy L."/>
            <person name="Borowsky M."/>
            <person name="Boukhgalter B."/>
            <person name="Brunache A."/>
            <person name="Butler J."/>
            <person name="Calixte N."/>
            <person name="Calvo S."/>
            <person name="Camarata J."/>
            <person name="Campo K."/>
            <person name="Chang J."/>
            <person name="Cheshatsang Y."/>
            <person name="Citroen M."/>
            <person name="Collymore A."/>
            <person name="Considine T."/>
            <person name="Cook A."/>
            <person name="Cooke P."/>
            <person name="Corum B."/>
            <person name="Cuomo C."/>
            <person name="David R."/>
            <person name="Dawoe T."/>
            <person name="Degray S."/>
            <person name="Dodge S."/>
            <person name="Dooley K."/>
            <person name="Dorje P."/>
            <person name="Dorjee K."/>
            <person name="Dorris L."/>
            <person name="Duffey N."/>
            <person name="Dupes A."/>
            <person name="Elkins T."/>
            <person name="Engels R."/>
            <person name="Erickson J."/>
            <person name="Farina A."/>
            <person name="Faro S."/>
            <person name="Ferreira P."/>
            <person name="Fischer H."/>
            <person name="Fitzgerald M."/>
            <person name="Foley K."/>
            <person name="Gage D."/>
            <person name="Galagan J."/>
            <person name="Gearin G."/>
            <person name="Gnerre S."/>
            <person name="Gnirke A."/>
            <person name="Goyette A."/>
            <person name="Graham J."/>
            <person name="Grandbois E."/>
            <person name="Gyaltsen K."/>
            <person name="Hafez N."/>
            <person name="Hagopian D."/>
            <person name="Hagos B."/>
            <person name="Hall J."/>
            <person name="Hatcher B."/>
            <person name="Heller A."/>
            <person name="Higgins H."/>
            <person name="Honan T."/>
            <person name="Horn A."/>
            <person name="Houde N."/>
            <person name="Hughes L."/>
            <person name="Hulme W."/>
            <person name="Husby E."/>
            <person name="Iliev I."/>
            <person name="Jaffe D."/>
            <person name="Jones C."/>
            <person name="Kamal M."/>
            <person name="Kamat A."/>
            <person name="Kamvysselis M."/>
            <person name="Karlsson E."/>
            <person name="Kells C."/>
            <person name="Kieu A."/>
            <person name="Kisner P."/>
            <person name="Kodira C."/>
            <person name="Kulbokas E."/>
            <person name="Labutti K."/>
            <person name="Lama D."/>
            <person name="Landers T."/>
            <person name="Leger J."/>
            <person name="Levine S."/>
            <person name="Lewis D."/>
            <person name="Lewis T."/>
            <person name="Lindblad-toh K."/>
            <person name="Liu X."/>
            <person name="Lokyitsang T."/>
            <person name="Lokyitsang Y."/>
            <person name="Lucien O."/>
            <person name="Lui A."/>
            <person name="Ma L.J."/>
            <person name="Mabbitt R."/>
            <person name="Macdonald J."/>
            <person name="Maclean C."/>
            <person name="Major J."/>
            <person name="Manning J."/>
            <person name="Marabella R."/>
            <person name="Maru K."/>
            <person name="Matthews C."/>
            <person name="Mauceli E."/>
            <person name="Mccarthy M."/>
            <person name="Mcdonough S."/>
            <person name="Mcghee T."/>
            <person name="Meldrim J."/>
            <person name="Meneus L."/>
            <person name="Mesirov J."/>
            <person name="Mihalev A."/>
            <person name="Mihova T."/>
            <person name="Mikkelsen T."/>
            <person name="Mlenga V."/>
            <person name="Moru K."/>
            <person name="Mozes J."/>
            <person name="Mulrain L."/>
            <person name="Munson G."/>
            <person name="Naylor J."/>
            <person name="Newes C."/>
            <person name="Nguyen C."/>
            <person name="Nguyen N."/>
            <person name="Nguyen T."/>
            <person name="Nicol R."/>
            <person name="Nielsen C."/>
            <person name="Nizzari M."/>
            <person name="Norbu C."/>
            <person name="Norbu N."/>
            <person name="O'donnell P."/>
            <person name="Okoawo O."/>
            <person name="O'leary S."/>
            <person name="Omotosho B."/>
            <person name="O'neill K."/>
            <person name="Osman S."/>
            <person name="Parker S."/>
            <person name="Perrin D."/>
            <person name="Phunkhang P."/>
            <person name="Piqani B."/>
            <person name="Purcell S."/>
            <person name="Rachupka T."/>
            <person name="Ramasamy U."/>
            <person name="Rameau R."/>
            <person name="Ray V."/>
            <person name="Raymond C."/>
            <person name="Retta R."/>
            <person name="Richardson S."/>
            <person name="Rise C."/>
            <person name="Rodriguez J."/>
            <person name="Rogers J."/>
            <person name="Rogov P."/>
            <person name="Rutman M."/>
            <person name="Schupbach R."/>
            <person name="Seaman C."/>
            <person name="Settipalli S."/>
            <person name="Sharpe T."/>
            <person name="Sheridan J."/>
            <person name="Sherpa N."/>
            <person name="Shi J."/>
            <person name="Smirnov S."/>
            <person name="Smith C."/>
            <person name="Sougnez C."/>
            <person name="Spencer B."/>
            <person name="Stalker J."/>
            <person name="Stange-thomann N."/>
            <person name="Stavropoulos S."/>
            <person name="Stetson K."/>
            <person name="Stone C."/>
            <person name="Stone S."/>
            <person name="Stubbs M."/>
            <person name="Talamas J."/>
            <person name="Tchuinga P."/>
            <person name="Tenzing P."/>
            <person name="Tesfaye S."/>
            <person name="Theodore J."/>
            <person name="Thoulutsang Y."/>
            <person name="Topham K."/>
            <person name="Towey S."/>
            <person name="Tsamla T."/>
            <person name="Tsomo N."/>
            <person name="Vallee D."/>
            <person name="Vassiliev H."/>
            <person name="Venkataraman V."/>
            <person name="Vinson J."/>
            <person name="Vo A."/>
            <person name="Wade C."/>
            <person name="Wang S."/>
            <person name="Wangchuk T."/>
            <person name="Wangdi T."/>
            <person name="Whittaker C."/>
            <person name="Wilkinson J."/>
            <person name="Wu Y."/>
            <person name="Wyman D."/>
            <person name="Yadav S."/>
            <person name="Yang S."/>
            <person name="Yang X."/>
            <person name="Yeager S."/>
            <person name="Yee E."/>
            <person name="Young G."/>
            <person name="Zainoun J."/>
            <person name="Zembeck L."/>
            <person name="Zimmer A."/>
            <person name="Zody M."/>
            <person name="Lander E."/>
        </authorList>
    </citation>
    <scope>NUCLEOTIDE SEQUENCE [LARGE SCALE GENOMIC DNA]</scope>
</reference>
<reference evidence="1" key="3">
    <citation type="submission" date="2025-09" db="UniProtKB">
        <authorList>
            <consortium name="Ensembl"/>
        </authorList>
    </citation>
    <scope>IDENTIFICATION</scope>
</reference>
<protein>
    <submittedName>
        <fullName evidence="1">Uncharacterized protein</fullName>
    </submittedName>
</protein>
<reference evidence="1" key="2">
    <citation type="submission" date="2025-08" db="UniProtKB">
        <authorList>
            <consortium name="Ensembl"/>
        </authorList>
    </citation>
    <scope>IDENTIFICATION</scope>
</reference>
<dbReference type="AlphaFoldDB" id="H2YI83"/>
<proteinExistence type="predicted"/>